<keyword evidence="2" id="KW-1185">Reference proteome</keyword>
<accession>A0A1D1USK4</accession>
<dbReference type="Proteomes" id="UP000186922">
    <property type="component" value="Unassembled WGS sequence"/>
</dbReference>
<gene>
    <name evidence="1" type="primary">RvY_04529-1</name>
    <name evidence="1" type="synonym">RvY_04529.1</name>
    <name evidence="1" type="ORF">RvY_04529</name>
</gene>
<name>A0A1D1USK4_RAMVA</name>
<comment type="caution">
    <text evidence="1">The sequence shown here is derived from an EMBL/GenBank/DDBJ whole genome shotgun (WGS) entry which is preliminary data.</text>
</comment>
<proteinExistence type="predicted"/>
<protein>
    <submittedName>
        <fullName evidence="1">Uncharacterized protein</fullName>
    </submittedName>
</protein>
<dbReference type="EMBL" id="BDGG01000002">
    <property type="protein sequence ID" value="GAU92451.1"/>
    <property type="molecule type" value="Genomic_DNA"/>
</dbReference>
<dbReference type="AlphaFoldDB" id="A0A1D1USK4"/>
<organism evidence="1 2">
    <name type="scientific">Ramazzottius varieornatus</name>
    <name type="common">Water bear</name>
    <name type="synonym">Tardigrade</name>
    <dbReference type="NCBI Taxonomy" id="947166"/>
    <lineage>
        <taxon>Eukaryota</taxon>
        <taxon>Metazoa</taxon>
        <taxon>Ecdysozoa</taxon>
        <taxon>Tardigrada</taxon>
        <taxon>Eutardigrada</taxon>
        <taxon>Parachela</taxon>
        <taxon>Hypsibioidea</taxon>
        <taxon>Ramazzottiidae</taxon>
        <taxon>Ramazzottius</taxon>
    </lineage>
</organism>
<evidence type="ECO:0000313" key="2">
    <source>
        <dbReference type="Proteomes" id="UP000186922"/>
    </source>
</evidence>
<evidence type="ECO:0000313" key="1">
    <source>
        <dbReference type="EMBL" id="GAU92451.1"/>
    </source>
</evidence>
<sequence length="62" mass="7321">MWPYLKRVSYPHGDIALKRIRSRLPLIHNKPSSDRPLSCRGDDNLHELRAISYEDDVRYRGS</sequence>
<reference evidence="1 2" key="1">
    <citation type="journal article" date="2016" name="Nat. Commun.">
        <title>Extremotolerant tardigrade genome and improved radiotolerance of human cultured cells by tardigrade-unique protein.</title>
        <authorList>
            <person name="Hashimoto T."/>
            <person name="Horikawa D.D."/>
            <person name="Saito Y."/>
            <person name="Kuwahara H."/>
            <person name="Kozuka-Hata H."/>
            <person name="Shin-I T."/>
            <person name="Minakuchi Y."/>
            <person name="Ohishi K."/>
            <person name="Motoyama A."/>
            <person name="Aizu T."/>
            <person name="Enomoto A."/>
            <person name="Kondo K."/>
            <person name="Tanaka S."/>
            <person name="Hara Y."/>
            <person name="Koshikawa S."/>
            <person name="Sagara H."/>
            <person name="Miura T."/>
            <person name="Yokobori S."/>
            <person name="Miyagawa K."/>
            <person name="Suzuki Y."/>
            <person name="Kubo T."/>
            <person name="Oyama M."/>
            <person name="Kohara Y."/>
            <person name="Fujiyama A."/>
            <person name="Arakawa K."/>
            <person name="Katayama T."/>
            <person name="Toyoda A."/>
            <person name="Kunieda T."/>
        </authorList>
    </citation>
    <scope>NUCLEOTIDE SEQUENCE [LARGE SCALE GENOMIC DNA]</scope>
    <source>
        <strain evidence="1 2">YOKOZUNA-1</strain>
    </source>
</reference>